<feature type="region of interest" description="Disordered" evidence="1">
    <location>
        <begin position="221"/>
        <end position="269"/>
    </location>
</feature>
<gene>
    <name evidence="4" type="ORF">Leucomu_06415</name>
</gene>
<protein>
    <submittedName>
        <fullName evidence="4">Glycosyltransferase</fullName>
    </submittedName>
</protein>
<dbReference type="EMBL" id="CP035037">
    <property type="protein sequence ID" value="QAB17602.1"/>
    <property type="molecule type" value="Genomic_DNA"/>
</dbReference>
<feature type="transmembrane region" description="Helical" evidence="2">
    <location>
        <begin position="189"/>
        <end position="212"/>
    </location>
</feature>
<feature type="transmembrane region" description="Helical" evidence="2">
    <location>
        <begin position="278"/>
        <end position="299"/>
    </location>
</feature>
<dbReference type="Proteomes" id="UP000285768">
    <property type="component" value="Chromosome"/>
</dbReference>
<evidence type="ECO:0000259" key="3">
    <source>
        <dbReference type="Pfam" id="PF26366"/>
    </source>
</evidence>
<keyword evidence="2" id="KW-0812">Transmembrane</keyword>
<organism evidence="4 5">
    <name type="scientific">Leucobacter muris</name>
    <dbReference type="NCBI Taxonomy" id="1935379"/>
    <lineage>
        <taxon>Bacteria</taxon>
        <taxon>Bacillati</taxon>
        <taxon>Actinomycetota</taxon>
        <taxon>Actinomycetes</taxon>
        <taxon>Micrococcales</taxon>
        <taxon>Microbacteriaceae</taxon>
        <taxon>Leucobacter</taxon>
    </lineage>
</organism>
<accession>A0ABX5QEW1</accession>
<feature type="region of interest" description="Disordered" evidence="1">
    <location>
        <begin position="301"/>
        <end position="323"/>
    </location>
</feature>
<evidence type="ECO:0000256" key="2">
    <source>
        <dbReference type="SAM" id="Phobius"/>
    </source>
</evidence>
<proteinExistence type="predicted"/>
<name>A0ABX5QEW1_9MICO</name>
<keyword evidence="2" id="KW-1133">Transmembrane helix</keyword>
<reference evidence="4 5" key="1">
    <citation type="submission" date="2019-01" db="EMBL/GenBank/DDBJ databases">
        <title>Leucobacter muris sp. nov. isolated from the nose of a laboratory mouse.</title>
        <authorList>
            <person name="Benga L."/>
            <person name="Sproeer C."/>
            <person name="Schumann P."/>
            <person name="Verbarg S."/>
            <person name="Bunk B."/>
            <person name="Engelhardt E."/>
            <person name="Benten P.M."/>
            <person name="Sager M."/>
        </authorList>
    </citation>
    <scope>NUCLEOTIDE SEQUENCE [LARGE SCALE GENOMIC DNA]</scope>
    <source>
        <strain evidence="4 5">DSM 101948</strain>
    </source>
</reference>
<feature type="region of interest" description="Disordered" evidence="1">
    <location>
        <begin position="412"/>
        <end position="442"/>
    </location>
</feature>
<sequence length="646" mass="67400">MRYVLAIAALVISGVLLLLGIGQRTFLAGPSEISFPVETNSEAGYALIDGTELAKVPGQANIVVRSEQAFVATGQTRDVEGWLEPYLHAELTVDKQQQRLLSALIAPAVVDAPEAGAEAETPQPRDPRGSDLWLEERSVDDEGAGADASTLRVPVSLGADQSVLIASNGEDPVPTDVSLVWAQDPNTPWAGPLLAAGGLFALAGAVMYLLAVDHNRRGLGPRRGRRGPLQGIRNAFSKPGAARGTAAPVDGADGGSGASGGGSASMRADRRTRLRRRLAIPALGAVAVIGLTGCSPSYWPQFGPETTQEETPAPTPSSAAPVPVTDGQLSRIVQRISNVANEADDALNVDLLGDRFVGDALAQRTANYTIRATMPDYSVIPPRITDDELDYELVQSTESWPRTLFVTVASTRGVDDPEDPVVEDADGEGSESEPTETAAASPSLALVLTQETPQDNYHVSRVIALRGGISMPQAAPAEEGTALLANDIESLVLPPGDVGAQFAAVLQGGPDVPEAEAFDIAEDTLLQNYGKTLAEQAQVQSDGKGQTMVYSVAARQGDEAPVALSTGVGGALVATTVIEEQIVDAAGGRYKPQANGAVTALSGLTGEQERLVQEVAHQLLFYVPSKTDGSKIQLLGVTSELVGVRN</sequence>
<keyword evidence="5" id="KW-1185">Reference proteome</keyword>
<evidence type="ECO:0000313" key="5">
    <source>
        <dbReference type="Proteomes" id="UP000285768"/>
    </source>
</evidence>
<evidence type="ECO:0000256" key="1">
    <source>
        <dbReference type="SAM" id="MobiDB-lite"/>
    </source>
</evidence>
<dbReference type="RefSeq" id="WP_128386699.1">
    <property type="nucleotide sequence ID" value="NZ_CP035037.1"/>
</dbReference>
<keyword evidence="2" id="KW-0472">Membrane</keyword>
<dbReference type="InterPro" id="IPR058407">
    <property type="entry name" value="DUF8094"/>
</dbReference>
<feature type="domain" description="DUF8094" evidence="3">
    <location>
        <begin position="324"/>
        <end position="642"/>
    </location>
</feature>
<feature type="compositionally biased region" description="Acidic residues" evidence="1">
    <location>
        <begin position="416"/>
        <end position="434"/>
    </location>
</feature>
<feature type="compositionally biased region" description="Gly residues" evidence="1">
    <location>
        <begin position="252"/>
        <end position="263"/>
    </location>
</feature>
<feature type="compositionally biased region" description="Low complexity" evidence="1">
    <location>
        <begin position="304"/>
        <end position="323"/>
    </location>
</feature>
<dbReference type="Pfam" id="PF26366">
    <property type="entry name" value="DUF8094"/>
    <property type="match status" value="1"/>
</dbReference>
<evidence type="ECO:0000313" key="4">
    <source>
        <dbReference type="EMBL" id="QAB17602.1"/>
    </source>
</evidence>